<evidence type="ECO:0000256" key="1">
    <source>
        <dbReference type="ARBA" id="ARBA00004123"/>
    </source>
</evidence>
<dbReference type="Gene3D" id="1.25.40.180">
    <property type="match status" value="3"/>
</dbReference>
<dbReference type="GO" id="GO:0031053">
    <property type="term" value="P:primary miRNA processing"/>
    <property type="evidence" value="ECO:0007669"/>
    <property type="project" value="UniProtKB-ARBA"/>
</dbReference>
<feature type="compositionally biased region" description="Basic and acidic residues" evidence="10">
    <location>
        <begin position="734"/>
        <end position="749"/>
    </location>
</feature>
<evidence type="ECO:0000256" key="5">
    <source>
        <dbReference type="ARBA" id="ARBA00023042"/>
    </source>
</evidence>
<name>A0AA36EYZ3_OCTVU</name>
<evidence type="ECO:0000256" key="6">
    <source>
        <dbReference type="ARBA" id="ARBA00023158"/>
    </source>
</evidence>
<gene>
    <name evidence="12" type="ORF">OCTVUL_1B023244</name>
</gene>
<dbReference type="GO" id="GO:0003729">
    <property type="term" value="F:mRNA binding"/>
    <property type="evidence" value="ECO:0007669"/>
    <property type="project" value="TreeGrafter"/>
</dbReference>
<evidence type="ECO:0000256" key="8">
    <source>
        <dbReference type="ARBA" id="ARBA00023242"/>
    </source>
</evidence>
<dbReference type="GO" id="GO:0008380">
    <property type="term" value="P:RNA splicing"/>
    <property type="evidence" value="ECO:0007669"/>
    <property type="project" value="UniProtKB-KW"/>
</dbReference>
<evidence type="ECO:0000256" key="2">
    <source>
        <dbReference type="ARBA" id="ARBA00007413"/>
    </source>
</evidence>
<feature type="domain" description="MIF4G" evidence="11">
    <location>
        <begin position="104"/>
        <end position="316"/>
    </location>
</feature>
<dbReference type="SUPFAM" id="SSF48371">
    <property type="entry name" value="ARM repeat"/>
    <property type="match status" value="3"/>
</dbReference>
<dbReference type="GO" id="GO:0006406">
    <property type="term" value="P:mRNA export from nucleus"/>
    <property type="evidence" value="ECO:0007669"/>
    <property type="project" value="InterPro"/>
</dbReference>
<evidence type="ECO:0000313" key="13">
    <source>
        <dbReference type="Proteomes" id="UP001162480"/>
    </source>
</evidence>
<sequence length="862" mass="99901">MNKENEIGRRGCLQILSYVRVRVFRHYPVTIGKFRQSGIGGLWTVVLNSVRKCGEFAGACAVASNPFENQTCATMSRRRRGSFSDDEDTRSRKRRRTNDFLDIEERLESLITRVGEKSTSSLESNLEGLANVLETDLPNYKHKILKILCECVVRLPEKLTVYTTLVGLLNAKNYNCGGEFVEMLVRNLKECLKAGYFEGARIMVRFLCDLVNCHVIVAGSLLSMFDNFVEVTLEDNIPQVRSDFYVYAVLSSLPWVGRELYEKKETELDKLLLVIENYISKRSKSHVAALKVWSKDTPHPQEEYLDCLWAQIKNLKNNKWIERQILRPYLAFDNVLCEALQHTLPQVTPPSHHEDTIYPLPSVVFRMFDYTDVPEGPVLPGSHSIERYLIEDQLHSIISTNHNERKDCATLLLGLHNKNKIPLNYMIVEVMFAQLMNLPRAPFLELFYGSTLIELCKLQPSSMPQVLAQATEMIFDRIESMKTSSIVRVSKWFAYHLSNFQFCWSWDDWVSCASQDIDMPKPKFIQETLLRCLRLSYHQRIQDFMPSEFTALIPMKPSVNYKYEREGSGSLPGTVVAHQLKEALKNKCTTDEALEILKDLPNPLQDEENEPTHNPLKIDVFVSTILYLGSKSFSHSFSAIAKFHYIFKTLVENEEGQICLLKTVYDLWRTHQQMLVVLIDKLLKTQIIECSAVANWLFSDEMSHAFTSFFVWEIMHSTIKKMMKHVTKLQKEVEDARDKHESAQQKADDLDPDKDDETPNAEMIERMVEKLEAAQSQQKNLFLILFQRFIILLTEHFARCEAEGIDWNTSRYKWVIERLHEVFLTHHELVFTYISTLENLLFTSDIDVHILEIFQQFCALRS</sequence>
<comment type="subcellular location">
    <subcellularLocation>
        <location evidence="1">Nucleus</location>
    </subcellularLocation>
</comment>
<dbReference type="PANTHER" id="PTHR12412:SF2">
    <property type="entry name" value="NUCLEAR CAP-BINDING PROTEIN SUBUNIT 1"/>
    <property type="match status" value="1"/>
</dbReference>
<dbReference type="AlphaFoldDB" id="A0AA36EYZ3"/>
<dbReference type="InterPro" id="IPR016024">
    <property type="entry name" value="ARM-type_fold"/>
</dbReference>
<evidence type="ECO:0000313" key="12">
    <source>
        <dbReference type="EMBL" id="CAI9719481.1"/>
    </source>
</evidence>
<keyword evidence="13" id="KW-1185">Reference proteome</keyword>
<keyword evidence="8" id="KW-0539">Nucleus</keyword>
<dbReference type="PANTHER" id="PTHR12412">
    <property type="entry name" value="CAP BINDING PROTEIN"/>
    <property type="match status" value="1"/>
</dbReference>
<dbReference type="GO" id="GO:0006370">
    <property type="term" value="P:7-methylguanosine mRNA capping"/>
    <property type="evidence" value="ECO:0007669"/>
    <property type="project" value="UniProtKB-KW"/>
</dbReference>
<dbReference type="InterPro" id="IPR015172">
    <property type="entry name" value="MIF4G-like_typ-1"/>
</dbReference>
<dbReference type="EMBL" id="OX597816">
    <property type="protein sequence ID" value="CAI9719481.1"/>
    <property type="molecule type" value="Genomic_DNA"/>
</dbReference>
<dbReference type="GO" id="GO:0000339">
    <property type="term" value="F:RNA cap binding"/>
    <property type="evidence" value="ECO:0007669"/>
    <property type="project" value="InterPro"/>
</dbReference>
<dbReference type="Pfam" id="PF02854">
    <property type="entry name" value="MIF4G"/>
    <property type="match status" value="1"/>
</dbReference>
<evidence type="ECO:0000259" key="11">
    <source>
        <dbReference type="SMART" id="SM00543"/>
    </source>
</evidence>
<evidence type="ECO:0000256" key="9">
    <source>
        <dbReference type="ARBA" id="ARBA00030965"/>
    </source>
</evidence>
<keyword evidence="5" id="KW-0506">mRNA capping</keyword>
<dbReference type="FunFam" id="1.25.40.180:FF:000041">
    <property type="entry name" value="Nuclear cap-binding protein subunit 1"/>
    <property type="match status" value="1"/>
</dbReference>
<dbReference type="GO" id="GO:0000184">
    <property type="term" value="P:nuclear-transcribed mRNA catabolic process, nonsense-mediated decay"/>
    <property type="evidence" value="ECO:0007669"/>
    <property type="project" value="TreeGrafter"/>
</dbReference>
<accession>A0AA36EYZ3</accession>
<dbReference type="GO" id="GO:0005846">
    <property type="term" value="C:nuclear cap binding complex"/>
    <property type="evidence" value="ECO:0007669"/>
    <property type="project" value="InterPro"/>
</dbReference>
<dbReference type="InterPro" id="IPR015174">
    <property type="entry name" value="MIF4G-like_typ-2"/>
</dbReference>
<protein>
    <recommendedName>
        <fullName evidence="3">Nuclear cap-binding protein subunit 1</fullName>
    </recommendedName>
    <alternativeName>
        <fullName evidence="9">80 kDa nuclear cap-binding protein</fullName>
    </alternativeName>
</protein>
<dbReference type="Pfam" id="PF09088">
    <property type="entry name" value="MIF4G_like"/>
    <property type="match status" value="1"/>
</dbReference>
<evidence type="ECO:0000256" key="10">
    <source>
        <dbReference type="SAM" id="MobiDB-lite"/>
    </source>
</evidence>
<dbReference type="SMART" id="SM00543">
    <property type="entry name" value="MIF4G"/>
    <property type="match status" value="1"/>
</dbReference>
<dbReference type="GO" id="GO:0005634">
    <property type="term" value="C:nucleus"/>
    <property type="evidence" value="ECO:0007669"/>
    <property type="project" value="UniProtKB-SubCell"/>
</dbReference>
<dbReference type="Pfam" id="PF09090">
    <property type="entry name" value="MIF4G_like_2"/>
    <property type="match status" value="1"/>
</dbReference>
<feature type="region of interest" description="Disordered" evidence="10">
    <location>
        <begin position="734"/>
        <end position="758"/>
    </location>
</feature>
<dbReference type="InterPro" id="IPR027159">
    <property type="entry name" value="CBP80"/>
</dbReference>
<dbReference type="InterPro" id="IPR003890">
    <property type="entry name" value="MIF4G-like_typ-3"/>
</dbReference>
<dbReference type="FunFam" id="1.25.40.180:FF:000010">
    <property type="entry name" value="Nuclear cap-binding protein subunit 1"/>
    <property type="match status" value="1"/>
</dbReference>
<comment type="similarity">
    <text evidence="2">Belongs to the NCBP1 family.</text>
</comment>
<organism evidence="12 13">
    <name type="scientific">Octopus vulgaris</name>
    <name type="common">Common octopus</name>
    <dbReference type="NCBI Taxonomy" id="6645"/>
    <lineage>
        <taxon>Eukaryota</taxon>
        <taxon>Metazoa</taxon>
        <taxon>Spiralia</taxon>
        <taxon>Lophotrochozoa</taxon>
        <taxon>Mollusca</taxon>
        <taxon>Cephalopoda</taxon>
        <taxon>Coleoidea</taxon>
        <taxon>Octopodiformes</taxon>
        <taxon>Octopoda</taxon>
        <taxon>Incirrata</taxon>
        <taxon>Octopodidae</taxon>
        <taxon>Octopus</taxon>
    </lineage>
</organism>
<keyword evidence="7" id="KW-0508">mRNA splicing</keyword>
<reference evidence="12" key="1">
    <citation type="submission" date="2023-08" db="EMBL/GenBank/DDBJ databases">
        <authorList>
            <person name="Alioto T."/>
            <person name="Alioto T."/>
            <person name="Gomez Garrido J."/>
        </authorList>
    </citation>
    <scope>NUCLEOTIDE SEQUENCE</scope>
</reference>
<proteinExistence type="inferred from homology"/>
<keyword evidence="4" id="KW-0507">mRNA processing</keyword>
<evidence type="ECO:0000256" key="3">
    <source>
        <dbReference type="ARBA" id="ARBA00019879"/>
    </source>
</evidence>
<dbReference type="Proteomes" id="UP001162480">
    <property type="component" value="Chromosome 3"/>
</dbReference>
<keyword evidence="6" id="KW-0943">RNA-mediated gene silencing</keyword>
<evidence type="ECO:0000256" key="4">
    <source>
        <dbReference type="ARBA" id="ARBA00022664"/>
    </source>
</evidence>
<evidence type="ECO:0000256" key="7">
    <source>
        <dbReference type="ARBA" id="ARBA00023187"/>
    </source>
</evidence>